<evidence type="ECO:0000313" key="7">
    <source>
        <dbReference type="Proteomes" id="UP000001591"/>
    </source>
</evidence>
<protein>
    <submittedName>
        <fullName evidence="6">Transcriptional regulator, MerR family protein</fullName>
    </submittedName>
</protein>
<dbReference type="InterPro" id="IPR012925">
    <property type="entry name" value="TipAS_dom"/>
</dbReference>
<dbReference type="AlphaFoldDB" id="B6INZ7"/>
<dbReference type="STRING" id="414684.RC1_2024"/>
<reference evidence="6 7" key="1">
    <citation type="journal article" date="2010" name="BMC Genomics">
        <title>Metabolic flexibility revealed in the genome of the cyst-forming alpha-1 proteobacterium Rhodospirillum centenum.</title>
        <authorList>
            <person name="Lu Y.K."/>
            <person name="Marden J."/>
            <person name="Han M."/>
            <person name="Swingley W.D."/>
            <person name="Mastrian S.D."/>
            <person name="Chowdhury S.R."/>
            <person name="Hao J."/>
            <person name="Helmy T."/>
            <person name="Kim S."/>
            <person name="Kurdoglu A.A."/>
            <person name="Matthies H.J."/>
            <person name="Rollo D."/>
            <person name="Stothard P."/>
            <person name="Blankenship R.E."/>
            <person name="Bauer C.E."/>
            <person name="Touchman J.W."/>
        </authorList>
    </citation>
    <scope>NUCLEOTIDE SEQUENCE [LARGE SCALE GENOMIC DNA]</scope>
    <source>
        <strain evidence="7">ATCC 51521 / SW</strain>
    </source>
</reference>
<dbReference type="InterPro" id="IPR047057">
    <property type="entry name" value="MerR_fam"/>
</dbReference>
<dbReference type="GO" id="GO:0003677">
    <property type="term" value="F:DNA binding"/>
    <property type="evidence" value="ECO:0007669"/>
    <property type="project" value="UniProtKB-KW"/>
</dbReference>
<dbReference type="EMBL" id="CP000613">
    <property type="protein sequence ID" value="ACI99417.1"/>
    <property type="molecule type" value="Genomic_DNA"/>
</dbReference>
<keyword evidence="4" id="KW-0804">Transcription</keyword>
<evidence type="ECO:0000313" key="6">
    <source>
        <dbReference type="EMBL" id="ACI99417.1"/>
    </source>
</evidence>
<keyword evidence="2" id="KW-0805">Transcription regulation</keyword>
<proteinExistence type="predicted"/>
<gene>
    <name evidence="6" type="ordered locus">RC1_2024</name>
</gene>
<dbReference type="PROSITE" id="PS50937">
    <property type="entry name" value="HTH_MERR_2"/>
    <property type="match status" value="1"/>
</dbReference>
<accession>B6INZ7</accession>
<evidence type="ECO:0000256" key="1">
    <source>
        <dbReference type="ARBA" id="ARBA00022491"/>
    </source>
</evidence>
<dbReference type="GO" id="GO:0003700">
    <property type="term" value="F:DNA-binding transcription factor activity"/>
    <property type="evidence" value="ECO:0007669"/>
    <property type="project" value="InterPro"/>
</dbReference>
<dbReference type="OrthoDB" id="9803659at2"/>
<evidence type="ECO:0000256" key="3">
    <source>
        <dbReference type="ARBA" id="ARBA00023125"/>
    </source>
</evidence>
<sequence length="261" mass="28688">MKADRYLSASECARRTGLTVRALRVYEREGLIRPARTAKGWRVYGPAELERLGAVVALRAMGFGLSRIAALLSAGDPALPRLLEMQAALWRDRLAAAQRGLTLTLTALRRLDGPEQPSLETLCDLVRTMTTQHTPKALQDVMDELYSPEEQAEWAARKGGITEEEQQQVGAAWTRLVAEVKDFMAAGGDPASPGAQALLARWRALTERFTQGDPAEAAKAAALWTRYLERDPEGRDLGELALSRDVWTFMTRVAEATRAAG</sequence>
<dbReference type="RefSeq" id="WP_012567202.1">
    <property type="nucleotide sequence ID" value="NC_011420.2"/>
</dbReference>
<name>B6INZ7_RHOCS</name>
<evidence type="ECO:0000256" key="2">
    <source>
        <dbReference type="ARBA" id="ARBA00023015"/>
    </source>
</evidence>
<dbReference type="PRINTS" id="PR00040">
    <property type="entry name" value="HTHMERR"/>
</dbReference>
<dbReference type="SMART" id="SM00422">
    <property type="entry name" value="HTH_MERR"/>
    <property type="match status" value="1"/>
</dbReference>
<dbReference type="CDD" id="cd00592">
    <property type="entry name" value="HTH_MerR-like"/>
    <property type="match status" value="1"/>
</dbReference>
<keyword evidence="1" id="KW-0678">Repressor</keyword>
<dbReference type="InterPro" id="IPR000551">
    <property type="entry name" value="MerR-type_HTH_dom"/>
</dbReference>
<dbReference type="eggNOG" id="COG0789">
    <property type="taxonomic scope" value="Bacteria"/>
</dbReference>
<dbReference type="PANTHER" id="PTHR30204">
    <property type="entry name" value="REDOX-CYCLING DRUG-SENSING TRANSCRIPTIONAL ACTIVATOR SOXR"/>
    <property type="match status" value="1"/>
</dbReference>
<keyword evidence="7" id="KW-1185">Reference proteome</keyword>
<dbReference type="Proteomes" id="UP000001591">
    <property type="component" value="Chromosome"/>
</dbReference>
<dbReference type="PANTHER" id="PTHR30204:SF69">
    <property type="entry name" value="MERR-FAMILY TRANSCRIPTIONAL REGULATOR"/>
    <property type="match status" value="1"/>
</dbReference>
<organism evidence="6 7">
    <name type="scientific">Rhodospirillum centenum (strain ATCC 51521 / SW)</name>
    <dbReference type="NCBI Taxonomy" id="414684"/>
    <lineage>
        <taxon>Bacteria</taxon>
        <taxon>Pseudomonadati</taxon>
        <taxon>Pseudomonadota</taxon>
        <taxon>Alphaproteobacteria</taxon>
        <taxon>Rhodospirillales</taxon>
        <taxon>Rhodospirillaceae</taxon>
        <taxon>Rhodospirillum</taxon>
    </lineage>
</organism>
<keyword evidence="3" id="KW-0238">DNA-binding</keyword>
<evidence type="ECO:0000259" key="5">
    <source>
        <dbReference type="PROSITE" id="PS50937"/>
    </source>
</evidence>
<evidence type="ECO:0000256" key="4">
    <source>
        <dbReference type="ARBA" id="ARBA00023163"/>
    </source>
</evidence>
<dbReference type="SUPFAM" id="SSF46955">
    <property type="entry name" value="Putative DNA-binding domain"/>
    <property type="match status" value="1"/>
</dbReference>
<dbReference type="InterPro" id="IPR009061">
    <property type="entry name" value="DNA-bd_dom_put_sf"/>
</dbReference>
<dbReference type="Gene3D" id="1.10.1660.10">
    <property type="match status" value="1"/>
</dbReference>
<dbReference type="Pfam" id="PF07739">
    <property type="entry name" value="TipAS"/>
    <property type="match status" value="1"/>
</dbReference>
<dbReference type="Pfam" id="PF13411">
    <property type="entry name" value="MerR_1"/>
    <property type="match status" value="1"/>
</dbReference>
<feature type="domain" description="HTH merR-type" evidence="5">
    <location>
        <begin position="6"/>
        <end position="74"/>
    </location>
</feature>
<dbReference type="KEGG" id="rce:RC1_2024"/>
<dbReference type="HOGENOM" id="CLU_060077_0_1_5"/>